<evidence type="ECO:0000259" key="4">
    <source>
        <dbReference type="PROSITE" id="PS50089"/>
    </source>
</evidence>
<sequence length="158" mass="18364">MTSLNVVCDVCNEYYKSNDFIYTTGCGHLFHRTCLFRRLQTSYTCPQCSVGCLRQQCYRVYFKWIGQSTDDTSHLLLPNIEVESTNPYKTKYPSKYMWLFVQHDFNDDLCQQIGLYLDINEDNGYAMYAARVYYKGDMIPGVYCPQSKGVHIVCGKLS</sequence>
<dbReference type="EnsemblMetazoa" id="MDOA016157-RA">
    <property type="protein sequence ID" value="MDOA016157-PA"/>
    <property type="gene ID" value="MDOA016157"/>
</dbReference>
<feature type="domain" description="RING-type" evidence="4">
    <location>
        <begin position="8"/>
        <end position="49"/>
    </location>
</feature>
<dbReference type="SUPFAM" id="SSF57850">
    <property type="entry name" value="RING/U-box"/>
    <property type="match status" value="1"/>
</dbReference>
<dbReference type="VEuPathDB" id="VectorBase:MDOA016157"/>
<organism evidence="5">
    <name type="scientific">Musca domestica</name>
    <name type="common">House fly</name>
    <dbReference type="NCBI Taxonomy" id="7370"/>
    <lineage>
        <taxon>Eukaryota</taxon>
        <taxon>Metazoa</taxon>
        <taxon>Ecdysozoa</taxon>
        <taxon>Arthropoda</taxon>
        <taxon>Hexapoda</taxon>
        <taxon>Insecta</taxon>
        <taxon>Pterygota</taxon>
        <taxon>Neoptera</taxon>
        <taxon>Endopterygota</taxon>
        <taxon>Diptera</taxon>
        <taxon>Brachycera</taxon>
        <taxon>Muscomorpha</taxon>
        <taxon>Muscoidea</taxon>
        <taxon>Muscidae</taxon>
        <taxon>Musca</taxon>
    </lineage>
</organism>
<dbReference type="SMART" id="SM00184">
    <property type="entry name" value="RING"/>
    <property type="match status" value="1"/>
</dbReference>
<name>A0A1I8NJI6_MUSDO</name>
<dbReference type="GO" id="GO:0008270">
    <property type="term" value="F:zinc ion binding"/>
    <property type="evidence" value="ECO:0007669"/>
    <property type="project" value="UniProtKB-KW"/>
</dbReference>
<dbReference type="Pfam" id="PF13639">
    <property type="entry name" value="zf-RING_2"/>
    <property type="match status" value="1"/>
</dbReference>
<keyword evidence="1 3" id="KW-0479">Metal-binding</keyword>
<evidence type="ECO:0000256" key="2">
    <source>
        <dbReference type="ARBA" id="ARBA00022833"/>
    </source>
</evidence>
<dbReference type="STRING" id="7370.A0A1I8NJI6"/>
<dbReference type="Gene3D" id="3.30.40.10">
    <property type="entry name" value="Zinc/RING finger domain, C3HC4 (zinc finger)"/>
    <property type="match status" value="1"/>
</dbReference>
<dbReference type="InterPro" id="IPR001841">
    <property type="entry name" value="Znf_RING"/>
</dbReference>
<dbReference type="AlphaFoldDB" id="A0A1I8NJI6"/>
<dbReference type="VEuPathDB" id="VectorBase:MDOMA2_008633"/>
<dbReference type="InterPro" id="IPR013083">
    <property type="entry name" value="Znf_RING/FYVE/PHD"/>
</dbReference>
<evidence type="ECO:0000256" key="3">
    <source>
        <dbReference type="PROSITE-ProRule" id="PRU00175"/>
    </source>
</evidence>
<evidence type="ECO:0000313" key="5">
    <source>
        <dbReference type="EnsemblMetazoa" id="MDOA016157-PA"/>
    </source>
</evidence>
<accession>A0A1I8NJI6</accession>
<dbReference type="OrthoDB" id="1925699at2759"/>
<evidence type="ECO:0000256" key="1">
    <source>
        <dbReference type="ARBA" id="ARBA00022771"/>
    </source>
</evidence>
<protein>
    <recommendedName>
        <fullName evidence="4">RING-type domain-containing protein</fullName>
    </recommendedName>
</protein>
<proteinExistence type="predicted"/>
<keyword evidence="1 3" id="KW-0863">Zinc-finger</keyword>
<reference evidence="5" key="1">
    <citation type="submission" date="2020-05" db="UniProtKB">
        <authorList>
            <consortium name="EnsemblMetazoa"/>
        </authorList>
    </citation>
    <scope>IDENTIFICATION</scope>
    <source>
        <strain evidence="5">Aabys</strain>
    </source>
</reference>
<gene>
    <name evidence="5" type="primary">105261491</name>
</gene>
<keyword evidence="2" id="KW-0862">Zinc</keyword>
<dbReference type="PROSITE" id="PS50089">
    <property type="entry name" value="ZF_RING_2"/>
    <property type="match status" value="1"/>
</dbReference>